<feature type="transmembrane region" description="Helical" evidence="18">
    <location>
        <begin position="192"/>
        <end position="211"/>
    </location>
</feature>
<evidence type="ECO:0000256" key="2">
    <source>
        <dbReference type="ARBA" id="ARBA00004448"/>
    </source>
</evidence>
<keyword evidence="7 18" id="KW-0679">Respiratory chain</keyword>
<evidence type="ECO:0000256" key="14">
    <source>
        <dbReference type="ARBA" id="ARBA00023075"/>
    </source>
</evidence>
<evidence type="ECO:0000256" key="11">
    <source>
        <dbReference type="ARBA" id="ARBA00022982"/>
    </source>
</evidence>
<evidence type="ECO:0000256" key="4">
    <source>
        <dbReference type="ARBA" id="ARBA00012944"/>
    </source>
</evidence>
<dbReference type="PRINTS" id="PR01436">
    <property type="entry name" value="NADHDHGNASE2"/>
</dbReference>
<dbReference type="GO" id="GO:0005743">
    <property type="term" value="C:mitochondrial inner membrane"/>
    <property type="evidence" value="ECO:0007669"/>
    <property type="project" value="UniProtKB-SubCell"/>
</dbReference>
<evidence type="ECO:0000256" key="8">
    <source>
        <dbReference type="ARBA" id="ARBA00022692"/>
    </source>
</evidence>
<dbReference type="PANTHER" id="PTHR46552">
    <property type="entry name" value="NADH-UBIQUINONE OXIDOREDUCTASE CHAIN 2"/>
    <property type="match status" value="1"/>
</dbReference>
<keyword evidence="9 18" id="KW-0999">Mitochondrion inner membrane</keyword>
<evidence type="ECO:0000256" key="6">
    <source>
        <dbReference type="ARBA" id="ARBA00022448"/>
    </source>
</evidence>
<dbReference type="EMBL" id="MF078022">
    <property type="protein sequence ID" value="AUW38578.1"/>
    <property type="molecule type" value="Genomic_DNA"/>
</dbReference>
<evidence type="ECO:0000256" key="18">
    <source>
        <dbReference type="RuleBase" id="RU003403"/>
    </source>
</evidence>
<dbReference type="Pfam" id="PF00361">
    <property type="entry name" value="Proton_antipo_M"/>
    <property type="match status" value="1"/>
</dbReference>
<evidence type="ECO:0000256" key="9">
    <source>
        <dbReference type="ARBA" id="ARBA00022792"/>
    </source>
</evidence>
<keyword evidence="15 18" id="KW-0496">Mitochondrion</keyword>
<keyword evidence="6" id="KW-0813">Transport</keyword>
<reference evidence="20" key="1">
    <citation type="journal article" date="2018" name="Cladistics">
        <title>Phylogeny and the colourful history of jewel bugs (Insecta: Hemiptera: Scutelleridae).</title>
        <authorList>
            <person name="Wu Y."/>
            <person name="Redei D."/>
            <person name="Eger J."/>
            <person name="Wang Y."/>
            <person name="Wu H."/>
            <person name="Carapezza A."/>
            <person name="Kment P."/>
            <person name="Cai B."/>
            <person name="Sun X."/>
            <person name="Guo P."/>
            <person name="Luo J."/>
            <person name="Xie Q."/>
        </authorList>
    </citation>
    <scope>NUCLEOTIDE SEQUENCE</scope>
</reference>
<gene>
    <name evidence="20" type="primary">ND2</name>
</gene>
<evidence type="ECO:0000259" key="19">
    <source>
        <dbReference type="Pfam" id="PF00361"/>
    </source>
</evidence>
<dbReference type="EC" id="7.1.1.2" evidence="4 18"/>
<name>A0A2K9YV12_9HEMI</name>
<feature type="transmembrane region" description="Helical" evidence="18">
    <location>
        <begin position="144"/>
        <end position="162"/>
    </location>
</feature>
<keyword evidence="14 18" id="KW-0830">Ubiquinone</keyword>
<evidence type="ECO:0000256" key="3">
    <source>
        <dbReference type="ARBA" id="ARBA00007012"/>
    </source>
</evidence>
<sequence length="329" mass="38385">MYKSKSLFLITTVSGTLITMSSNNWISMWMGLELNMMSFIPLISKQENKESSESAMIYFLIQSMGSMILMFSILMMIMATNSFMTESFNMMITMSLMIKLGAAPFHSWLPEIMTKMSWMSCLMLLTWQKLAPLSMMSNVQMNQWTMIMASVMSTMIGAIGGLNQTSLRKLMGYSSINHLGWMISINTIQNNWLIYWIIYTTMTAMMFIMFNKMNIYFINQMNSVNMTWTEKINYMISMMSMGGLPPLLGFLPKWIVIQELMNNKMIMMVIIMIMMSMMTLFYYMRVMMSMIFQFSMINKWSYINSPINITSYFLIINLSMPMIMIINLI</sequence>
<geneLocation type="mitochondrion" evidence="20"/>
<evidence type="ECO:0000256" key="7">
    <source>
        <dbReference type="ARBA" id="ARBA00022660"/>
    </source>
</evidence>
<comment type="function">
    <text evidence="1">Core subunit of the mitochondrial membrane respiratory chain NADH dehydrogenase (Complex I) that is believed to belong to the minimal assembly required for catalysis. Complex I functions in the transfer of electrons from NADH to the respiratory chain. The immediate electron acceptor for the enzyme is believed to be ubiquinone.</text>
</comment>
<feature type="transmembrane region" description="Helical" evidence="18">
    <location>
        <begin position="305"/>
        <end position="326"/>
    </location>
</feature>
<keyword evidence="16 18" id="KW-0472">Membrane</keyword>
<dbReference type="GO" id="GO:0006120">
    <property type="term" value="P:mitochondrial electron transport, NADH to ubiquinone"/>
    <property type="evidence" value="ECO:0007669"/>
    <property type="project" value="InterPro"/>
</dbReference>
<evidence type="ECO:0000256" key="10">
    <source>
        <dbReference type="ARBA" id="ARBA00022967"/>
    </source>
</evidence>
<keyword evidence="12 18" id="KW-1133">Transmembrane helix</keyword>
<evidence type="ECO:0000256" key="1">
    <source>
        <dbReference type="ARBA" id="ARBA00003257"/>
    </source>
</evidence>
<feature type="domain" description="NADH:quinone oxidoreductase/Mrp antiporter transmembrane" evidence="19">
    <location>
        <begin position="22"/>
        <end position="279"/>
    </location>
</feature>
<comment type="catalytic activity">
    <reaction evidence="17 18">
        <text>a ubiquinone + NADH + 5 H(+)(in) = a ubiquinol + NAD(+) + 4 H(+)(out)</text>
        <dbReference type="Rhea" id="RHEA:29091"/>
        <dbReference type="Rhea" id="RHEA-COMP:9565"/>
        <dbReference type="Rhea" id="RHEA-COMP:9566"/>
        <dbReference type="ChEBI" id="CHEBI:15378"/>
        <dbReference type="ChEBI" id="CHEBI:16389"/>
        <dbReference type="ChEBI" id="CHEBI:17976"/>
        <dbReference type="ChEBI" id="CHEBI:57540"/>
        <dbReference type="ChEBI" id="CHEBI:57945"/>
        <dbReference type="EC" id="7.1.1.2"/>
    </reaction>
</comment>
<accession>A0A2K9YV12</accession>
<dbReference type="AlphaFoldDB" id="A0A2K9YV12"/>
<dbReference type="InterPro" id="IPR003917">
    <property type="entry name" value="NADH_UbQ_OxRdtase_chain2"/>
</dbReference>
<comment type="subcellular location">
    <subcellularLocation>
        <location evidence="2 18">Mitochondrion inner membrane</location>
        <topology evidence="2 18">Multi-pass membrane protein</topology>
    </subcellularLocation>
</comment>
<feature type="transmembrane region" description="Helical" evidence="18">
    <location>
        <begin position="90"/>
        <end position="109"/>
    </location>
</feature>
<keyword evidence="13 18" id="KW-0520">NAD</keyword>
<proteinExistence type="inferred from homology"/>
<comment type="similarity">
    <text evidence="3 18">Belongs to the complex I subunit 2 family.</text>
</comment>
<dbReference type="InterPro" id="IPR001750">
    <property type="entry name" value="ND/Mrp_TM"/>
</dbReference>
<feature type="transmembrane region" description="Helical" evidence="18">
    <location>
        <begin position="55"/>
        <end position="78"/>
    </location>
</feature>
<evidence type="ECO:0000256" key="17">
    <source>
        <dbReference type="ARBA" id="ARBA00049551"/>
    </source>
</evidence>
<keyword evidence="10 18" id="KW-1278">Translocase</keyword>
<evidence type="ECO:0000256" key="5">
    <source>
        <dbReference type="ARBA" id="ARBA00021008"/>
    </source>
</evidence>
<dbReference type="GO" id="GO:0008137">
    <property type="term" value="F:NADH dehydrogenase (ubiquinone) activity"/>
    <property type="evidence" value="ECO:0007669"/>
    <property type="project" value="UniProtKB-EC"/>
</dbReference>
<evidence type="ECO:0000256" key="12">
    <source>
        <dbReference type="ARBA" id="ARBA00022989"/>
    </source>
</evidence>
<evidence type="ECO:0000256" key="13">
    <source>
        <dbReference type="ARBA" id="ARBA00023027"/>
    </source>
</evidence>
<feature type="transmembrane region" description="Helical" evidence="18">
    <location>
        <begin position="232"/>
        <end position="252"/>
    </location>
</feature>
<protein>
    <recommendedName>
        <fullName evidence="5 18">NADH-ubiquinone oxidoreductase chain 2</fullName>
        <ecNumber evidence="4 18">7.1.1.2</ecNumber>
    </recommendedName>
</protein>
<evidence type="ECO:0000256" key="16">
    <source>
        <dbReference type="ARBA" id="ARBA00023136"/>
    </source>
</evidence>
<keyword evidence="11 18" id="KW-0249">Electron transport</keyword>
<keyword evidence="8 18" id="KW-0812">Transmembrane</keyword>
<comment type="function">
    <text evidence="18">Core subunit of the mitochondrial membrane respiratory chain NADH dehydrogenase (Complex I) which catalyzes electron transfer from NADH through the respiratory chain, using ubiquinone as an electron acceptor. Essential for the catalytic activity and assembly of complex I.</text>
</comment>
<evidence type="ECO:0000313" key="20">
    <source>
        <dbReference type="EMBL" id="AUW38578.1"/>
    </source>
</evidence>
<organism evidence="20">
    <name type="scientific">Dalcantha cf. alata YW-2018</name>
    <dbReference type="NCBI Taxonomy" id="2080380"/>
    <lineage>
        <taxon>Eukaryota</taxon>
        <taxon>Metazoa</taxon>
        <taxon>Ecdysozoa</taxon>
        <taxon>Arthropoda</taxon>
        <taxon>Hexapoda</taxon>
        <taxon>Insecta</taxon>
        <taxon>Pterygota</taxon>
        <taxon>Neoptera</taxon>
        <taxon>Paraneoptera</taxon>
        <taxon>Hemiptera</taxon>
        <taxon>Heteroptera</taxon>
        <taxon>Panheteroptera</taxon>
        <taxon>Pentatomomorpha</taxon>
        <taxon>Pentatomoidea</taxon>
        <taxon>Tessaratomidae</taxon>
        <taxon>Dalcantha</taxon>
    </lineage>
</organism>
<feature type="transmembrane region" description="Helical" evidence="18">
    <location>
        <begin position="264"/>
        <end position="284"/>
    </location>
</feature>
<evidence type="ECO:0000256" key="15">
    <source>
        <dbReference type="ARBA" id="ARBA00023128"/>
    </source>
</evidence>
<dbReference type="PANTHER" id="PTHR46552:SF1">
    <property type="entry name" value="NADH-UBIQUINONE OXIDOREDUCTASE CHAIN 2"/>
    <property type="match status" value="1"/>
</dbReference>
<dbReference type="InterPro" id="IPR050175">
    <property type="entry name" value="Complex_I_Subunit_2"/>
</dbReference>